<protein>
    <submittedName>
        <fullName evidence="1">Uncharacterized protein</fullName>
    </submittedName>
</protein>
<proteinExistence type="predicted"/>
<sequence>MIRPYVNFLLKHQQNQLRFVFVGYNFIIQFSYHLAHPMLKNGQHFHALASPIECVSGKNRQHGVLEPALEKPHPQPEWEMGNEILSIPALILVVCLVIQRTPVRNPPEAEFFPPRY</sequence>
<dbReference type="AlphaFoldDB" id="A0A8D8X878"/>
<accession>A0A8D8X878</accession>
<evidence type="ECO:0000313" key="1">
    <source>
        <dbReference type="EMBL" id="CAG6687568.1"/>
    </source>
</evidence>
<dbReference type="EMBL" id="HBUF01282119">
    <property type="protein sequence ID" value="CAG6687568.1"/>
    <property type="molecule type" value="Transcribed_RNA"/>
</dbReference>
<reference evidence="1" key="1">
    <citation type="submission" date="2021-05" db="EMBL/GenBank/DDBJ databases">
        <authorList>
            <person name="Alioto T."/>
            <person name="Alioto T."/>
            <person name="Gomez Garrido J."/>
        </authorList>
    </citation>
    <scope>NUCLEOTIDE SEQUENCE</scope>
</reference>
<organism evidence="1">
    <name type="scientific">Cacopsylla melanoneura</name>
    <dbReference type="NCBI Taxonomy" id="428564"/>
    <lineage>
        <taxon>Eukaryota</taxon>
        <taxon>Metazoa</taxon>
        <taxon>Ecdysozoa</taxon>
        <taxon>Arthropoda</taxon>
        <taxon>Hexapoda</taxon>
        <taxon>Insecta</taxon>
        <taxon>Pterygota</taxon>
        <taxon>Neoptera</taxon>
        <taxon>Paraneoptera</taxon>
        <taxon>Hemiptera</taxon>
        <taxon>Sternorrhyncha</taxon>
        <taxon>Psylloidea</taxon>
        <taxon>Psyllidae</taxon>
        <taxon>Psyllinae</taxon>
        <taxon>Cacopsylla</taxon>
    </lineage>
</organism>
<name>A0A8D8X878_9HEMI</name>